<accession>A0AAQ4CT78</accession>
<feature type="coiled-coil region" evidence="9">
    <location>
        <begin position="438"/>
        <end position="712"/>
    </location>
</feature>
<dbReference type="PROSITE" id="PS51131">
    <property type="entry name" value="ZN_HOOK"/>
    <property type="match status" value="1"/>
</dbReference>
<dbReference type="SUPFAM" id="SSF75712">
    <property type="entry name" value="Rad50 coiled-coil Zn hook"/>
    <property type="match status" value="1"/>
</dbReference>
<evidence type="ECO:0000313" key="13">
    <source>
        <dbReference type="Proteomes" id="UP001319921"/>
    </source>
</evidence>
<dbReference type="KEGG" id="scas:SACC_20260"/>
<comment type="subunit">
    <text evidence="9">Homodimer. Forms a heterotetramer composed of two Mre11 subunits and two Rad50 subunits.</text>
</comment>
<dbReference type="PANTHER" id="PTHR32114">
    <property type="entry name" value="ABC TRANSPORTER ABCH.3"/>
    <property type="match status" value="1"/>
</dbReference>
<comment type="caution">
    <text evidence="9">Lacks conserved residue(s) required for the propagation of feature annotation.</text>
</comment>
<dbReference type="Gene3D" id="1.10.287.510">
    <property type="entry name" value="Helix hairpin bin"/>
    <property type="match status" value="1"/>
</dbReference>
<comment type="similarity">
    <text evidence="9">Belongs to the SMC family. RAD50 subfamily.</text>
</comment>
<feature type="binding site" evidence="9">
    <location>
        <begin position="32"/>
        <end position="38"/>
    </location>
    <ligand>
        <name>ATP</name>
        <dbReference type="ChEBI" id="CHEBI:30616"/>
    </ligand>
</feature>
<dbReference type="SUPFAM" id="SSF52540">
    <property type="entry name" value="P-loop containing nucleoside triphosphate hydrolases"/>
    <property type="match status" value="2"/>
</dbReference>
<proteinExistence type="inferred from homology"/>
<evidence type="ECO:0000256" key="9">
    <source>
        <dbReference type="HAMAP-Rule" id="MF_00449"/>
    </source>
</evidence>
<dbReference type="Pfam" id="PF13304">
    <property type="entry name" value="AAA_21"/>
    <property type="match status" value="1"/>
</dbReference>
<evidence type="ECO:0000256" key="10">
    <source>
        <dbReference type="PROSITE-ProRule" id="PRU00471"/>
    </source>
</evidence>
<evidence type="ECO:0000256" key="2">
    <source>
        <dbReference type="ARBA" id="ARBA00022741"/>
    </source>
</evidence>
<name>A0AAQ4CT78_9CREN</name>
<evidence type="ECO:0000256" key="1">
    <source>
        <dbReference type="ARBA" id="ARBA00022723"/>
    </source>
</evidence>
<dbReference type="PANTHER" id="PTHR32114:SF2">
    <property type="entry name" value="ABC TRANSPORTER ABCH.3"/>
    <property type="match status" value="1"/>
</dbReference>
<evidence type="ECO:0000256" key="3">
    <source>
        <dbReference type="ARBA" id="ARBA00022763"/>
    </source>
</evidence>
<keyword evidence="1 9" id="KW-0479">Metal-binding</keyword>
<feature type="binding site" evidence="9">
    <location>
        <position position="134"/>
    </location>
    <ligand>
        <name>ATP</name>
        <dbReference type="ChEBI" id="CHEBI:30616"/>
    </ligand>
</feature>
<dbReference type="GO" id="GO:0008270">
    <property type="term" value="F:zinc ion binding"/>
    <property type="evidence" value="ECO:0007669"/>
    <property type="project" value="UniProtKB-UniRule"/>
</dbReference>
<comment type="function">
    <text evidence="9">Part of the Rad50/Mre11 complex, which is involved in the early steps of DNA double-strand break (DSB) repair. The complex may facilitate opening of the processed DNA ends to aid in the recruitment of HerA and NurA. Rad50 controls the balance between DNA end bridging and DNA resection via ATP-dependent structural rearrangements of the Rad50/Mre11 complex.</text>
</comment>
<comment type="cofactor">
    <cofactor evidence="9">
        <name>Zn(2+)</name>
        <dbReference type="ChEBI" id="CHEBI:29105"/>
    </cofactor>
    <text evidence="9">Binds 1 zinc ion per homodimer.</text>
</comment>
<protein>
    <recommendedName>
        <fullName evidence="9">DNA double-strand break repair Rad50 ATPase</fullName>
    </recommendedName>
</protein>
<evidence type="ECO:0000256" key="7">
    <source>
        <dbReference type="ARBA" id="ARBA00023054"/>
    </source>
</evidence>
<keyword evidence="5 9" id="KW-0862">Zinc</keyword>
<evidence type="ECO:0000256" key="5">
    <source>
        <dbReference type="ARBA" id="ARBA00022833"/>
    </source>
</evidence>
<evidence type="ECO:0000313" key="12">
    <source>
        <dbReference type="EMBL" id="BDB99009.1"/>
    </source>
</evidence>
<dbReference type="InterPro" id="IPR013134">
    <property type="entry name" value="Zn_hook_RAD50"/>
</dbReference>
<evidence type="ECO:0000256" key="8">
    <source>
        <dbReference type="ARBA" id="ARBA00023204"/>
    </source>
</evidence>
<dbReference type="EMBL" id="AP025226">
    <property type="protein sequence ID" value="BDB99009.1"/>
    <property type="molecule type" value="Genomic_DNA"/>
</dbReference>
<organism evidence="12 13">
    <name type="scientific">Saccharolobus caldissimus</name>
    <dbReference type="NCBI Taxonomy" id="1702097"/>
    <lineage>
        <taxon>Archaea</taxon>
        <taxon>Thermoproteota</taxon>
        <taxon>Thermoprotei</taxon>
        <taxon>Sulfolobales</taxon>
        <taxon>Sulfolobaceae</taxon>
        <taxon>Saccharolobus</taxon>
    </lineage>
</organism>
<keyword evidence="4 9" id="KW-0378">Hydrolase</keyword>
<dbReference type="InterPro" id="IPR022982">
    <property type="entry name" value="Rad50_ATPase_archaeal"/>
</dbReference>
<dbReference type="Gene3D" id="3.40.50.300">
    <property type="entry name" value="P-loop containing nucleotide triphosphate hydrolases"/>
    <property type="match status" value="2"/>
</dbReference>
<keyword evidence="3 9" id="KW-0227">DNA damage</keyword>
<dbReference type="GO" id="GO:0016887">
    <property type="term" value="F:ATP hydrolysis activity"/>
    <property type="evidence" value="ECO:0007669"/>
    <property type="project" value="UniProtKB-UniRule"/>
</dbReference>
<feature type="coiled-coil region" evidence="9">
    <location>
        <begin position="174"/>
        <end position="413"/>
    </location>
</feature>
<dbReference type="InterPro" id="IPR027417">
    <property type="entry name" value="P-loop_NTPase"/>
</dbReference>
<dbReference type="AlphaFoldDB" id="A0AAQ4CT78"/>
<dbReference type="HAMAP" id="MF_00449">
    <property type="entry name" value="RAD50"/>
    <property type="match status" value="1"/>
</dbReference>
<feature type="binding site" evidence="9 10">
    <location>
        <position position="429"/>
    </location>
    <ligand>
        <name>Zn(2+)</name>
        <dbReference type="ChEBI" id="CHEBI:29105"/>
    </ligand>
</feature>
<keyword evidence="2 9" id="KW-0547">Nucleotide-binding</keyword>
<gene>
    <name evidence="9" type="primary">rad50</name>
    <name evidence="12" type="ORF">SACC_20260</name>
</gene>
<keyword evidence="8 9" id="KW-0234">DNA repair</keyword>
<evidence type="ECO:0000256" key="4">
    <source>
        <dbReference type="ARBA" id="ARBA00022801"/>
    </source>
</evidence>
<dbReference type="Pfam" id="PF13476">
    <property type="entry name" value="AAA_23"/>
    <property type="match status" value="1"/>
</dbReference>
<sequence>MRIEKVLLNNFISHEKSEVEFKGEVNVIIGPNGAGKSSIIDAIAFGLFREQSRGVVENLIRRGMNRSSVTLILTDDKNKIIIERNISKGNSSIEDRILVNGKPIAYGAKNVSNELEKILGIDKDVALSTVIVKQDELDKILDNFQDTMNSILKLELIEKLIDSKGPIAEFIKKLENKLEILNSYELQYNDIRKKLEEKEKRVKTLKEEILKINKEIEEFEREYQKLNNEFQILENKKEEYIKIKTSLEERKKLLNKLKEEIERLEKETKELPILEKEIEELEKLKDIKRKIEKYELLLTNYEELKENISDLEKEIEEIEKNINRKKEIEPYYRKYISLQDDKNKLEKEYNTYRELKGKKDSKLQSLEKLKRELQKISFNPNKINELENKINELEKTKSNLEQKNGEIQSMIRENIEIINNIKSVKTNRCPVCGRPLDNEHRNKIIEEANLKVEELRKEKSYIESRLKEIILELNKAKLDYKKNIEEKAKYEKIIIQIKEYEEDISRLEKELEKLGDIEKTKNEIEKELEKLKDYYDEYLKLSKFSEDSAKVKKDKLIEYKKKKDEIEKELMPLKIELEGIKKDEIEKRVDELEKKRVKIEYLKGLKSRLDKDLEDYQNLRNEIEILERKLIEISFDENKYNILKNNLEILQNNINGKKVEKSRKEGELNSEINEITNLKNQLNNLEEQLKSREKIQNAINKLRKIREALGENRLQSYIIMATKQIIENNLNDIISKFDLSIKNVEIELAPKSGKSRSSKGGIIVYTNNGEQLPIVSLSGGEKIAISLALRLAIARTLMANVNFFILDEPTVNLDELRKTYLVDIIKSIKETVPQIIIVTHDEEILAAADYVIRVEKRGNKSIVREET</sequence>
<evidence type="ECO:0000259" key="11">
    <source>
        <dbReference type="PROSITE" id="PS51131"/>
    </source>
</evidence>
<dbReference type="GeneID" id="68866758"/>
<dbReference type="Pfam" id="PF04423">
    <property type="entry name" value="Rad50_zn_hook"/>
    <property type="match status" value="1"/>
</dbReference>
<dbReference type="Proteomes" id="UP001319921">
    <property type="component" value="Chromosome"/>
</dbReference>
<evidence type="ECO:0000256" key="6">
    <source>
        <dbReference type="ARBA" id="ARBA00022840"/>
    </source>
</evidence>
<dbReference type="InterPro" id="IPR003959">
    <property type="entry name" value="ATPase_AAA_core"/>
</dbReference>
<keyword evidence="6 9" id="KW-0067">ATP-binding</keyword>
<reference evidence="12 13" key="1">
    <citation type="journal article" date="2022" name="Microbiol. Resour. Announc.">
        <title>Complete Genome Sequence of the Hyperthermophilic and Acidophilic Archaeon Saccharolobus caldissimus Strain HS-3T.</title>
        <authorList>
            <person name="Sakai H.D."/>
            <person name="Kurosawa N."/>
        </authorList>
    </citation>
    <scope>NUCLEOTIDE SEQUENCE [LARGE SCALE GENOMIC DNA]</scope>
    <source>
        <strain evidence="12 13">JCM32116</strain>
    </source>
</reference>
<feature type="domain" description="Zinc-hook" evidence="11">
    <location>
        <begin position="383"/>
        <end position="481"/>
    </location>
</feature>
<keyword evidence="13" id="KW-1185">Reference proteome</keyword>
<feature type="binding site" evidence="9 10">
    <location>
        <position position="432"/>
    </location>
    <ligand>
        <name>Zn(2+)</name>
        <dbReference type="ChEBI" id="CHEBI:29105"/>
    </ligand>
</feature>
<dbReference type="InterPro" id="IPR038729">
    <property type="entry name" value="Rad50/SbcC_AAA"/>
</dbReference>
<comment type="domain">
    <text evidence="9">The two conserved Cys that bind zinc constitute the zinc-hook, which separates the large intramolecular coiled coil regions. The 2 Cys residues coordinate one molecule of zinc with the help of the 2 Cys residues of the zinc-hook of another Rad50 molecule, thereby forming a V-shaped homodimer.</text>
</comment>
<keyword evidence="7 9" id="KW-0175">Coiled coil</keyword>
<dbReference type="GO" id="GO:0006302">
    <property type="term" value="P:double-strand break repair"/>
    <property type="evidence" value="ECO:0007669"/>
    <property type="project" value="UniProtKB-UniRule"/>
</dbReference>
<dbReference type="RefSeq" id="WP_229569367.1">
    <property type="nucleotide sequence ID" value="NZ_AP025226.1"/>
</dbReference>
<dbReference type="GO" id="GO:0005524">
    <property type="term" value="F:ATP binding"/>
    <property type="evidence" value="ECO:0007669"/>
    <property type="project" value="UniProtKB-UniRule"/>
</dbReference>